<dbReference type="PANTHER" id="PTHR31279">
    <property type="entry name" value="PROTEIN EXORDIUM-LIKE 5"/>
    <property type="match status" value="1"/>
</dbReference>
<keyword evidence="2" id="KW-0052">Apoplast</keyword>
<evidence type="ECO:0000256" key="3">
    <source>
        <dbReference type="ARBA" id="ARBA00022525"/>
    </source>
</evidence>
<proteinExistence type="evidence at transcript level"/>
<dbReference type="Pfam" id="PF04674">
    <property type="entry name" value="Phi_1"/>
    <property type="match status" value="1"/>
</dbReference>
<evidence type="ECO:0000256" key="6">
    <source>
        <dbReference type="SAM" id="SignalP"/>
    </source>
</evidence>
<evidence type="ECO:0000256" key="1">
    <source>
        <dbReference type="ARBA" id="ARBA00004271"/>
    </source>
</evidence>
<reference evidence="7" key="1">
    <citation type="journal article" date="2008" name="BMC Genomics">
        <title>A conifer genomics resource of 200,000 spruce (Picea spp.) ESTs and 6,464 high-quality, sequence-finished full-length cDNAs for Sitka spruce (Picea sitchensis).</title>
        <authorList>
            <person name="Ralph S.G."/>
            <person name="Chun H.J."/>
            <person name="Kolosova N."/>
            <person name="Cooper D."/>
            <person name="Oddy C."/>
            <person name="Ritland C.E."/>
            <person name="Kirkpatrick R."/>
            <person name="Moore R."/>
            <person name="Barber S."/>
            <person name="Holt R.A."/>
            <person name="Jones S.J."/>
            <person name="Marra M.A."/>
            <person name="Douglas C.J."/>
            <person name="Ritland K."/>
            <person name="Bohlmann J."/>
        </authorList>
    </citation>
    <scope>NUCLEOTIDE SEQUENCE</scope>
    <source>
        <tissue evidence="7">Green portion of the leader tissue</tissue>
    </source>
</reference>
<keyword evidence="4 6" id="KW-0732">Signal</keyword>
<protein>
    <recommendedName>
        <fullName evidence="8">Protein EXORDIUM-like 2</fullName>
    </recommendedName>
</protein>
<accession>A9P1J7</accession>
<evidence type="ECO:0000256" key="4">
    <source>
        <dbReference type="ARBA" id="ARBA00022729"/>
    </source>
</evidence>
<comment type="similarity">
    <text evidence="5">Belongs to the EXORDIUM family.</text>
</comment>
<keyword evidence="3" id="KW-0964">Secreted</keyword>
<dbReference type="EMBL" id="EF087519">
    <property type="protein sequence ID" value="ABK26758.1"/>
    <property type="molecule type" value="mRNA"/>
</dbReference>
<name>A9P1J7_PICSI</name>
<dbReference type="PANTHER" id="PTHR31279:SF3">
    <property type="entry name" value="PROTEIN EXORDIUM-LIKE 2"/>
    <property type="match status" value="1"/>
</dbReference>
<evidence type="ECO:0008006" key="8">
    <source>
        <dbReference type="Google" id="ProtNLM"/>
    </source>
</evidence>
<comment type="subcellular location">
    <subcellularLocation>
        <location evidence="1">Secreted</location>
        <location evidence="1">Extracellular space</location>
        <location evidence="1">Apoplast</location>
    </subcellularLocation>
</comment>
<evidence type="ECO:0000313" key="7">
    <source>
        <dbReference type="EMBL" id="ABK26758.1"/>
    </source>
</evidence>
<evidence type="ECO:0000256" key="5">
    <source>
        <dbReference type="ARBA" id="ARBA00023591"/>
    </source>
</evidence>
<dbReference type="GO" id="GO:0048046">
    <property type="term" value="C:apoplast"/>
    <property type="evidence" value="ECO:0007669"/>
    <property type="project" value="UniProtKB-SubCell"/>
</dbReference>
<evidence type="ECO:0000256" key="2">
    <source>
        <dbReference type="ARBA" id="ARBA00022523"/>
    </source>
</evidence>
<feature type="chain" id="PRO_5002742018" description="Protein EXORDIUM-like 2" evidence="6">
    <location>
        <begin position="23"/>
        <end position="330"/>
    </location>
</feature>
<feature type="signal peptide" evidence="6">
    <location>
        <begin position="1"/>
        <end position="22"/>
    </location>
</feature>
<dbReference type="InterPro" id="IPR006766">
    <property type="entry name" value="EXORDIUM-like"/>
</dbReference>
<sequence>MGAASGMNGWWLFMAALGFCSGILSSMVMAEEAPAVQLIYHKGSLLSSDIDVHVVWYGKFSPTQRSIIVDFLESLGENEEEALLRNQPSVQEWWKTTGLYGEDASFNMSSAVSSKKKKKTVLGSQTLDESYSLGKWLQRTHIEALVLRASVASNALLPEKGVFLVLTAQDVVVERFCMSSCGFHSSARSGKGRNSVSLPYAWVGNSVTQCPGQCAWPFHQPLYGPQIPPLVAPNGDVGVDGMIINIATVLVGTVTNPFNTGFFQGDAAAPLEGVSACGGMYGRGAYPGYAGQLLGDETTGASFNARGLNGRMFLLPAMWDPLTKSCKTLV</sequence>
<organism evidence="7">
    <name type="scientific">Picea sitchensis</name>
    <name type="common">Sitka spruce</name>
    <name type="synonym">Pinus sitchensis</name>
    <dbReference type="NCBI Taxonomy" id="3332"/>
    <lineage>
        <taxon>Eukaryota</taxon>
        <taxon>Viridiplantae</taxon>
        <taxon>Streptophyta</taxon>
        <taxon>Embryophyta</taxon>
        <taxon>Tracheophyta</taxon>
        <taxon>Spermatophyta</taxon>
        <taxon>Pinopsida</taxon>
        <taxon>Pinidae</taxon>
        <taxon>Conifers I</taxon>
        <taxon>Pinales</taxon>
        <taxon>Pinaceae</taxon>
        <taxon>Picea</taxon>
    </lineage>
</organism>
<dbReference type="AlphaFoldDB" id="A9P1J7"/>